<evidence type="ECO:0000256" key="6">
    <source>
        <dbReference type="ARBA" id="ARBA00022801"/>
    </source>
</evidence>
<keyword evidence="16" id="KW-1185">Reference proteome</keyword>
<dbReference type="EMBL" id="AZEE01000028">
    <property type="protein sequence ID" value="KRK97987.1"/>
    <property type="molecule type" value="Genomic_DNA"/>
</dbReference>
<dbReference type="GO" id="GO:0000105">
    <property type="term" value="P:L-histidine biosynthetic process"/>
    <property type="evidence" value="ECO:0007669"/>
    <property type="project" value="UniProtKB-KW"/>
</dbReference>
<evidence type="ECO:0000313" key="16">
    <source>
        <dbReference type="Proteomes" id="UP000051160"/>
    </source>
</evidence>
<evidence type="ECO:0000256" key="3">
    <source>
        <dbReference type="ARBA" id="ARBA00022563"/>
    </source>
</evidence>
<keyword evidence="5 12" id="KW-0658">Purine biosynthesis</keyword>
<evidence type="ECO:0000256" key="7">
    <source>
        <dbReference type="ARBA" id="ARBA00022857"/>
    </source>
</evidence>
<keyword evidence="10 12" id="KW-0486">Methionine biosynthesis</keyword>
<dbReference type="GO" id="GO:0004488">
    <property type="term" value="F:methylenetetrahydrofolate dehydrogenase (NADP+) activity"/>
    <property type="evidence" value="ECO:0007669"/>
    <property type="project" value="UniProtKB-UniRule"/>
</dbReference>
<organism evidence="15 16">
    <name type="scientific">Secundilactobacillus odoratitofui DSM 19909 = JCM 15043</name>
    <dbReference type="NCBI Taxonomy" id="1423776"/>
    <lineage>
        <taxon>Bacteria</taxon>
        <taxon>Bacillati</taxon>
        <taxon>Bacillota</taxon>
        <taxon>Bacilli</taxon>
        <taxon>Lactobacillales</taxon>
        <taxon>Lactobacillaceae</taxon>
        <taxon>Secundilactobacillus</taxon>
    </lineage>
</organism>
<dbReference type="FunFam" id="3.40.50.720:FF:000094">
    <property type="entry name" value="Bifunctional protein FolD"/>
    <property type="match status" value="1"/>
</dbReference>
<dbReference type="PANTHER" id="PTHR48099">
    <property type="entry name" value="C-1-TETRAHYDROFOLATE SYNTHASE, CYTOPLASMIC-RELATED"/>
    <property type="match status" value="1"/>
</dbReference>
<dbReference type="GO" id="GO:0009086">
    <property type="term" value="P:methionine biosynthetic process"/>
    <property type="evidence" value="ECO:0007669"/>
    <property type="project" value="UniProtKB-KW"/>
</dbReference>
<dbReference type="UniPathway" id="UPA00193"/>
<keyword evidence="6 12" id="KW-0378">Hydrolase</keyword>
<evidence type="ECO:0000256" key="1">
    <source>
        <dbReference type="ARBA" id="ARBA00004777"/>
    </source>
</evidence>
<keyword evidence="7 12" id="KW-0521">NADP</keyword>
<sequence>MAELIDGKQLAKKLNAETKVAVDELKASGITPKLVVIIVGGDGASEIYVRNKHRKAEQLGIISEVTRLSATISQAELLEVIETYNQDDSVHGILVQSPLPSHIDEPTITRAITPTKDVDGFNPVNVGKLYTHSALNFPVSCTPKGIMTMLKAYHVPTAGKNAVIVGRSNIVGRPMAALLLNASATVTVVHSQTKDMKAYTREADILVVATGIPHLITGADIKPGATVIDVGMDRDEEGHLTGDVEFESANQVAGKLTPVPGGVGPMTIATLMQQTVELAKWSE</sequence>
<dbReference type="Pfam" id="PF02882">
    <property type="entry name" value="THF_DHG_CYH_C"/>
    <property type="match status" value="1"/>
</dbReference>
<comment type="pathway">
    <text evidence="1 12">One-carbon metabolism; tetrahydrofolate interconversion.</text>
</comment>
<dbReference type="PROSITE" id="PS00767">
    <property type="entry name" value="THF_DHG_CYH_2"/>
    <property type="match status" value="1"/>
</dbReference>
<dbReference type="PRINTS" id="PR00085">
    <property type="entry name" value="THFDHDRGNASE"/>
</dbReference>
<dbReference type="Pfam" id="PF00763">
    <property type="entry name" value="THF_DHG_CYH"/>
    <property type="match status" value="1"/>
</dbReference>
<dbReference type="InterPro" id="IPR046346">
    <property type="entry name" value="Aminoacid_DH-like_N_sf"/>
</dbReference>
<feature type="domain" description="Tetrahydrofolate dehydrogenase/cyclohydrolase catalytic" evidence="13">
    <location>
        <begin position="5"/>
        <end position="119"/>
    </location>
</feature>
<reference evidence="15 16" key="1">
    <citation type="journal article" date="2015" name="Genome Announc.">
        <title>Expanding the biotechnology potential of lactobacilli through comparative genomics of 213 strains and associated genera.</title>
        <authorList>
            <person name="Sun Z."/>
            <person name="Harris H.M."/>
            <person name="McCann A."/>
            <person name="Guo C."/>
            <person name="Argimon S."/>
            <person name="Zhang W."/>
            <person name="Yang X."/>
            <person name="Jeffery I.B."/>
            <person name="Cooney J.C."/>
            <person name="Kagawa T.F."/>
            <person name="Liu W."/>
            <person name="Song Y."/>
            <person name="Salvetti E."/>
            <person name="Wrobel A."/>
            <person name="Rasinkangas P."/>
            <person name="Parkhill J."/>
            <person name="Rea M.C."/>
            <person name="O'Sullivan O."/>
            <person name="Ritari J."/>
            <person name="Douillard F.P."/>
            <person name="Paul Ross R."/>
            <person name="Yang R."/>
            <person name="Briner A.E."/>
            <person name="Felis G.E."/>
            <person name="de Vos W.M."/>
            <person name="Barrangou R."/>
            <person name="Klaenhammer T.R."/>
            <person name="Caufield P.W."/>
            <person name="Cui Y."/>
            <person name="Zhang H."/>
            <person name="O'Toole P.W."/>
        </authorList>
    </citation>
    <scope>NUCLEOTIDE SEQUENCE [LARGE SCALE GENOMIC DNA]</scope>
    <source>
        <strain evidence="15 16">DSM 19909</strain>
    </source>
</reference>
<evidence type="ECO:0000259" key="13">
    <source>
        <dbReference type="Pfam" id="PF00763"/>
    </source>
</evidence>
<dbReference type="EC" id="3.5.4.9" evidence="12"/>
<evidence type="ECO:0000256" key="2">
    <source>
        <dbReference type="ARBA" id="ARBA00011738"/>
    </source>
</evidence>
<dbReference type="STRING" id="1423776.FD04_GL000964"/>
<dbReference type="SUPFAM" id="SSF53223">
    <property type="entry name" value="Aminoacid dehydrogenase-like, N-terminal domain"/>
    <property type="match status" value="1"/>
</dbReference>
<dbReference type="EC" id="1.5.1.5" evidence="12"/>
<comment type="caution">
    <text evidence="15">The sequence shown here is derived from an EMBL/GenBank/DDBJ whole genome shotgun (WGS) entry which is preliminary data.</text>
</comment>
<dbReference type="Gene3D" id="3.40.50.10860">
    <property type="entry name" value="Leucine Dehydrogenase, chain A, domain 1"/>
    <property type="match status" value="1"/>
</dbReference>
<dbReference type="HAMAP" id="MF_01576">
    <property type="entry name" value="THF_DHG_CYH"/>
    <property type="match status" value="1"/>
</dbReference>
<gene>
    <name evidence="12" type="primary">folD</name>
    <name evidence="15" type="ORF">FD04_GL000964</name>
</gene>
<accession>A0A0R1LWI5</accession>
<evidence type="ECO:0000256" key="9">
    <source>
        <dbReference type="ARBA" id="ARBA00023102"/>
    </source>
</evidence>
<comment type="catalytic activity">
    <reaction evidence="12">
        <text>(6R)-5,10-methenyltetrahydrofolate + H2O = (6R)-10-formyltetrahydrofolate + H(+)</text>
        <dbReference type="Rhea" id="RHEA:23700"/>
        <dbReference type="ChEBI" id="CHEBI:15377"/>
        <dbReference type="ChEBI" id="CHEBI:15378"/>
        <dbReference type="ChEBI" id="CHEBI:57455"/>
        <dbReference type="ChEBI" id="CHEBI:195366"/>
        <dbReference type="EC" id="3.5.4.9"/>
    </reaction>
</comment>
<dbReference type="InterPro" id="IPR020867">
    <property type="entry name" value="THF_DH/CycHdrlase_CS"/>
</dbReference>
<dbReference type="Proteomes" id="UP000051160">
    <property type="component" value="Unassembled WGS sequence"/>
</dbReference>
<evidence type="ECO:0000256" key="12">
    <source>
        <dbReference type="HAMAP-Rule" id="MF_01576"/>
    </source>
</evidence>
<dbReference type="SUPFAM" id="SSF51735">
    <property type="entry name" value="NAD(P)-binding Rossmann-fold domains"/>
    <property type="match status" value="1"/>
</dbReference>
<dbReference type="GO" id="GO:0006164">
    <property type="term" value="P:purine nucleotide biosynthetic process"/>
    <property type="evidence" value="ECO:0007669"/>
    <property type="project" value="UniProtKB-KW"/>
</dbReference>
<evidence type="ECO:0000259" key="14">
    <source>
        <dbReference type="Pfam" id="PF02882"/>
    </source>
</evidence>
<dbReference type="Gene3D" id="3.40.50.720">
    <property type="entry name" value="NAD(P)-binding Rossmann-like Domain"/>
    <property type="match status" value="1"/>
</dbReference>
<evidence type="ECO:0000256" key="11">
    <source>
        <dbReference type="ARBA" id="ARBA00023268"/>
    </source>
</evidence>
<dbReference type="RefSeq" id="WP_056947800.1">
    <property type="nucleotide sequence ID" value="NZ_AZEE01000028.1"/>
</dbReference>
<evidence type="ECO:0000256" key="4">
    <source>
        <dbReference type="ARBA" id="ARBA00022605"/>
    </source>
</evidence>
<comment type="catalytic activity">
    <reaction evidence="12">
        <text>(6R)-5,10-methylene-5,6,7,8-tetrahydrofolate + NADP(+) = (6R)-5,10-methenyltetrahydrofolate + NADPH</text>
        <dbReference type="Rhea" id="RHEA:22812"/>
        <dbReference type="ChEBI" id="CHEBI:15636"/>
        <dbReference type="ChEBI" id="CHEBI:57455"/>
        <dbReference type="ChEBI" id="CHEBI:57783"/>
        <dbReference type="ChEBI" id="CHEBI:58349"/>
        <dbReference type="EC" id="1.5.1.5"/>
    </reaction>
</comment>
<proteinExistence type="inferred from homology"/>
<evidence type="ECO:0000313" key="15">
    <source>
        <dbReference type="EMBL" id="KRK97987.1"/>
    </source>
</evidence>
<feature type="binding site" evidence="12">
    <location>
        <begin position="166"/>
        <end position="168"/>
    </location>
    <ligand>
        <name>NADP(+)</name>
        <dbReference type="ChEBI" id="CHEBI:58349"/>
    </ligand>
</feature>
<evidence type="ECO:0000256" key="5">
    <source>
        <dbReference type="ARBA" id="ARBA00022755"/>
    </source>
</evidence>
<comment type="function">
    <text evidence="12">Catalyzes the oxidation of 5,10-methylenetetrahydrofolate to 5,10-methenyltetrahydrofolate and then the hydrolysis of 5,10-methenyltetrahydrofolate to 10-formyltetrahydrofolate.</text>
</comment>
<keyword evidence="8 12" id="KW-0560">Oxidoreductase</keyword>
<keyword evidence="3 12" id="KW-0554">One-carbon metabolism</keyword>
<dbReference type="GO" id="GO:0005829">
    <property type="term" value="C:cytosol"/>
    <property type="evidence" value="ECO:0007669"/>
    <property type="project" value="TreeGrafter"/>
</dbReference>
<dbReference type="PATRIC" id="fig|1423776.4.peg.973"/>
<protein>
    <recommendedName>
        <fullName evidence="12">Bifunctional protein FolD</fullName>
    </recommendedName>
    <domain>
        <recommendedName>
            <fullName evidence="12">Methylenetetrahydrofolate dehydrogenase</fullName>
            <ecNumber evidence="12">1.5.1.5</ecNumber>
        </recommendedName>
    </domain>
    <domain>
        <recommendedName>
            <fullName evidence="12">Methenyltetrahydrofolate cyclohydrolase</fullName>
            <ecNumber evidence="12">3.5.4.9</ecNumber>
        </recommendedName>
    </domain>
</protein>
<dbReference type="CDD" id="cd01080">
    <property type="entry name" value="NAD_bind_m-THF_DH_Cyclohyd"/>
    <property type="match status" value="1"/>
</dbReference>
<comment type="similarity">
    <text evidence="12">Belongs to the tetrahydrofolate dehydrogenase/cyclohydrolase family.</text>
</comment>
<dbReference type="FunFam" id="3.40.50.10860:FF:000005">
    <property type="entry name" value="C-1-tetrahydrofolate synthase, cytoplasmic, putative"/>
    <property type="match status" value="1"/>
</dbReference>
<comment type="caution">
    <text evidence="12">Lacks conserved residue(s) required for the propagation of feature annotation.</text>
</comment>
<keyword evidence="4 12" id="KW-0028">Amino-acid biosynthesis</keyword>
<dbReference type="GO" id="GO:0035999">
    <property type="term" value="P:tetrahydrofolate interconversion"/>
    <property type="evidence" value="ECO:0007669"/>
    <property type="project" value="UniProtKB-UniRule"/>
</dbReference>
<comment type="subunit">
    <text evidence="2 12">Homodimer.</text>
</comment>
<dbReference type="AlphaFoldDB" id="A0A0R1LWI5"/>
<dbReference type="PANTHER" id="PTHR48099:SF5">
    <property type="entry name" value="C-1-TETRAHYDROFOLATE SYNTHASE, CYTOPLASMIC"/>
    <property type="match status" value="1"/>
</dbReference>
<dbReference type="InterPro" id="IPR000672">
    <property type="entry name" value="THF_DH/CycHdrlase"/>
</dbReference>
<dbReference type="InterPro" id="IPR020631">
    <property type="entry name" value="THF_DH/CycHdrlase_NAD-bd_dom"/>
</dbReference>
<evidence type="ECO:0000256" key="10">
    <source>
        <dbReference type="ARBA" id="ARBA00023167"/>
    </source>
</evidence>
<dbReference type="InterPro" id="IPR036291">
    <property type="entry name" value="NAD(P)-bd_dom_sf"/>
</dbReference>
<dbReference type="GO" id="GO:0004477">
    <property type="term" value="F:methenyltetrahydrofolate cyclohydrolase activity"/>
    <property type="evidence" value="ECO:0007669"/>
    <property type="project" value="UniProtKB-UniRule"/>
</dbReference>
<evidence type="ECO:0000256" key="8">
    <source>
        <dbReference type="ARBA" id="ARBA00023002"/>
    </source>
</evidence>
<name>A0A0R1LWI5_9LACO</name>
<dbReference type="OrthoDB" id="9803580at2"/>
<keyword evidence="9 12" id="KW-0368">Histidine biosynthesis</keyword>
<feature type="domain" description="Tetrahydrofolate dehydrogenase/cyclohydrolase NAD(P)-binding" evidence="14">
    <location>
        <begin position="140"/>
        <end position="281"/>
    </location>
</feature>
<keyword evidence="11 12" id="KW-0511">Multifunctional enzyme</keyword>
<dbReference type="InterPro" id="IPR020630">
    <property type="entry name" value="THF_DH/CycHdrlase_cat_dom"/>
</dbReference>